<evidence type="ECO:0000313" key="3">
    <source>
        <dbReference type="Proteomes" id="UP001431209"/>
    </source>
</evidence>
<feature type="domain" description="YitH/HolE acetyltransferase (GNAT)" evidence="1">
    <location>
        <begin position="112"/>
        <end position="224"/>
    </location>
</feature>
<dbReference type="AlphaFoldDB" id="A0AAW2YUW8"/>
<dbReference type="Proteomes" id="UP001431209">
    <property type="component" value="Unassembled WGS sequence"/>
</dbReference>
<keyword evidence="3" id="KW-1185">Reference proteome</keyword>
<accession>A0AAW2YUW8</accession>
<organism evidence="2 3">
    <name type="scientific">Acrasis kona</name>
    <dbReference type="NCBI Taxonomy" id="1008807"/>
    <lineage>
        <taxon>Eukaryota</taxon>
        <taxon>Discoba</taxon>
        <taxon>Heterolobosea</taxon>
        <taxon>Tetramitia</taxon>
        <taxon>Eutetramitia</taxon>
        <taxon>Acrasidae</taxon>
        <taxon>Acrasis</taxon>
    </lineage>
</organism>
<dbReference type="SUPFAM" id="SSF55729">
    <property type="entry name" value="Acyl-CoA N-acyltransferases (Nat)"/>
    <property type="match status" value="1"/>
</dbReference>
<dbReference type="InterPro" id="IPR016181">
    <property type="entry name" value="Acyl_CoA_acyltransferase"/>
</dbReference>
<dbReference type="EMBL" id="JAOPGA020000701">
    <property type="protein sequence ID" value="KAL0480859.1"/>
    <property type="molecule type" value="Genomic_DNA"/>
</dbReference>
<evidence type="ECO:0000313" key="2">
    <source>
        <dbReference type="EMBL" id="KAL0480859.1"/>
    </source>
</evidence>
<dbReference type="PANTHER" id="PTHR47237:SF1">
    <property type="entry name" value="SLL0310 PROTEIN"/>
    <property type="match status" value="1"/>
</dbReference>
<sequence>MTKLLPPYRWLSTTLTTFTSQRIKWLKEHRGNGFGKKLWEFAWNRVVADSRTIGLDGAVAMQEKYKGLGFRESFYSYRYKAHSSSIKEKAASILSDKINIKSGKEVEFEALLTFDTKHVGAPRSKFLLLMLKREDGDSAVALNDQGQITGFTILRKSMDGYRFAQFYADSYDIAQQLFIHLASKVDGNVFIDTPVVEGREDDLHKTFRMDRCGENMRMYQIGTTQQDFCKLPMQNIYGVIWEFG</sequence>
<protein>
    <recommendedName>
        <fullName evidence="1">YitH/HolE acetyltransferase (GNAT) domain-containing protein</fullName>
    </recommendedName>
</protein>
<dbReference type="InterPro" id="IPR041496">
    <property type="entry name" value="YitH/HolE_GNAT"/>
</dbReference>
<dbReference type="Pfam" id="PF18014">
    <property type="entry name" value="Acetyltransf_18"/>
    <property type="match status" value="1"/>
</dbReference>
<dbReference type="InterPro" id="IPR052729">
    <property type="entry name" value="Acyl/Acetyltrans_Enzymes"/>
</dbReference>
<dbReference type="PANTHER" id="PTHR47237">
    <property type="entry name" value="SLL0310 PROTEIN"/>
    <property type="match status" value="1"/>
</dbReference>
<proteinExistence type="predicted"/>
<comment type="caution">
    <text evidence="2">The sequence shown here is derived from an EMBL/GenBank/DDBJ whole genome shotgun (WGS) entry which is preliminary data.</text>
</comment>
<name>A0AAW2YUW8_9EUKA</name>
<evidence type="ECO:0000259" key="1">
    <source>
        <dbReference type="Pfam" id="PF18014"/>
    </source>
</evidence>
<gene>
    <name evidence="2" type="ORF">AKO1_004062</name>
</gene>
<dbReference type="Gene3D" id="3.40.630.90">
    <property type="match status" value="1"/>
</dbReference>
<reference evidence="2 3" key="1">
    <citation type="submission" date="2024-03" db="EMBL/GenBank/DDBJ databases">
        <title>The Acrasis kona genome and developmental transcriptomes reveal deep origins of eukaryotic multicellular pathways.</title>
        <authorList>
            <person name="Sheikh S."/>
            <person name="Fu C.-J."/>
            <person name="Brown M.W."/>
            <person name="Baldauf S.L."/>
        </authorList>
    </citation>
    <scope>NUCLEOTIDE SEQUENCE [LARGE SCALE GENOMIC DNA]</scope>
    <source>
        <strain evidence="2 3">ATCC MYA-3509</strain>
    </source>
</reference>